<gene>
    <name evidence="1" type="ORF">C2S_10286</name>
</gene>
<dbReference type="AlphaFoldDB" id="A0A2H3S7N1"/>
<comment type="caution">
    <text evidence="1">The sequence shown here is derived from an EMBL/GenBank/DDBJ whole genome shotgun (WGS) entry which is preliminary data.</text>
</comment>
<evidence type="ECO:0000313" key="2">
    <source>
        <dbReference type="Proteomes" id="UP000760494"/>
    </source>
</evidence>
<protein>
    <submittedName>
        <fullName evidence="1">Uncharacterized protein</fullName>
    </submittedName>
</protein>
<accession>A0A2H3S7N1</accession>
<proteinExistence type="predicted"/>
<evidence type="ECO:0000313" key="1">
    <source>
        <dbReference type="EMBL" id="VTT76252.1"/>
    </source>
</evidence>
<organism evidence="1 2">
    <name type="scientific">Fusarium fujikuroi</name>
    <name type="common">Bakanae and foot rot disease fungus</name>
    <name type="synonym">Gibberella fujikuroi</name>
    <dbReference type="NCBI Taxonomy" id="5127"/>
    <lineage>
        <taxon>Eukaryota</taxon>
        <taxon>Fungi</taxon>
        <taxon>Dikarya</taxon>
        <taxon>Ascomycota</taxon>
        <taxon>Pezizomycotina</taxon>
        <taxon>Sordariomycetes</taxon>
        <taxon>Hypocreomycetidae</taxon>
        <taxon>Hypocreales</taxon>
        <taxon>Nectriaceae</taxon>
        <taxon>Fusarium</taxon>
        <taxon>Fusarium fujikuroi species complex</taxon>
    </lineage>
</organism>
<dbReference type="Proteomes" id="UP000760494">
    <property type="component" value="Unassembled WGS sequence"/>
</dbReference>
<name>A0A2H3S7N1_FUSFU</name>
<dbReference type="EMBL" id="CABFJX010000383">
    <property type="protein sequence ID" value="VTT76252.1"/>
    <property type="molecule type" value="Genomic_DNA"/>
</dbReference>
<sequence length="77" mass="8236">MQFNTKTALAIFGMATVASAQQQCIQAPANNQCPDSHPKFCSTASGTGVIFTACLTLLDIFLVHFLTTSQGQVTDWP</sequence>
<reference evidence="1" key="1">
    <citation type="submission" date="2019-05" db="EMBL/GenBank/DDBJ databases">
        <authorList>
            <person name="Piombo E."/>
        </authorList>
    </citation>
    <scope>NUCLEOTIDE SEQUENCE</scope>
    <source>
        <strain evidence="1">C2S</strain>
    </source>
</reference>